<reference evidence="2" key="1">
    <citation type="submission" date="2017-07" db="EMBL/GenBank/DDBJ databases">
        <title>Taro Niue Genome Assembly and Annotation.</title>
        <authorList>
            <person name="Atibalentja N."/>
            <person name="Keating K."/>
            <person name="Fields C.J."/>
        </authorList>
    </citation>
    <scope>NUCLEOTIDE SEQUENCE</scope>
    <source>
        <strain evidence="2">Niue_2</strain>
        <tissue evidence="2">Leaf</tissue>
    </source>
</reference>
<dbReference type="AlphaFoldDB" id="A0A843WNT4"/>
<dbReference type="Proteomes" id="UP000652761">
    <property type="component" value="Unassembled WGS sequence"/>
</dbReference>
<evidence type="ECO:0000256" key="1">
    <source>
        <dbReference type="SAM" id="MobiDB-lite"/>
    </source>
</evidence>
<feature type="region of interest" description="Disordered" evidence="1">
    <location>
        <begin position="1"/>
        <end position="21"/>
    </location>
</feature>
<proteinExistence type="predicted"/>
<name>A0A843WNT4_COLES</name>
<evidence type="ECO:0000313" key="2">
    <source>
        <dbReference type="EMBL" id="MQM12272.1"/>
    </source>
</evidence>
<keyword evidence="3" id="KW-1185">Reference proteome</keyword>
<gene>
    <name evidence="2" type="ORF">Taro_045187</name>
</gene>
<evidence type="ECO:0000313" key="3">
    <source>
        <dbReference type="Proteomes" id="UP000652761"/>
    </source>
</evidence>
<accession>A0A843WNT4</accession>
<protein>
    <submittedName>
        <fullName evidence="2">Uncharacterized protein</fullName>
    </submittedName>
</protein>
<sequence>MRRGLPPRFRQSLTLRRARRPTQALTERRLDPLSRGVSLARWDLVLPYLWSTPSGRVAQVVVDKQGKKMTFLWSFHSSPAAKNSSTRPQQV</sequence>
<dbReference type="EMBL" id="NMUH01005255">
    <property type="protein sequence ID" value="MQM12272.1"/>
    <property type="molecule type" value="Genomic_DNA"/>
</dbReference>
<organism evidence="2 3">
    <name type="scientific">Colocasia esculenta</name>
    <name type="common">Wild taro</name>
    <name type="synonym">Arum esculentum</name>
    <dbReference type="NCBI Taxonomy" id="4460"/>
    <lineage>
        <taxon>Eukaryota</taxon>
        <taxon>Viridiplantae</taxon>
        <taxon>Streptophyta</taxon>
        <taxon>Embryophyta</taxon>
        <taxon>Tracheophyta</taxon>
        <taxon>Spermatophyta</taxon>
        <taxon>Magnoliopsida</taxon>
        <taxon>Liliopsida</taxon>
        <taxon>Araceae</taxon>
        <taxon>Aroideae</taxon>
        <taxon>Colocasieae</taxon>
        <taxon>Colocasia</taxon>
    </lineage>
</organism>
<comment type="caution">
    <text evidence="2">The sequence shown here is derived from an EMBL/GenBank/DDBJ whole genome shotgun (WGS) entry which is preliminary data.</text>
</comment>
<feature type="non-terminal residue" evidence="2">
    <location>
        <position position="1"/>
    </location>
</feature>